<dbReference type="EMBL" id="LNXY01000027">
    <property type="protein sequence ID" value="KTC85927.1"/>
    <property type="molecule type" value="Genomic_DNA"/>
</dbReference>
<name>A0A0W0SR88_9GAMM</name>
<dbReference type="Proteomes" id="UP000054736">
    <property type="component" value="Unassembled WGS sequence"/>
</dbReference>
<protein>
    <submittedName>
        <fullName evidence="1">Uncharacterized protein</fullName>
    </submittedName>
</protein>
<reference evidence="1 2" key="1">
    <citation type="submission" date="2015-11" db="EMBL/GenBank/DDBJ databases">
        <title>Genomic analysis of 38 Legionella species identifies large and diverse effector repertoires.</title>
        <authorList>
            <person name="Burstein D."/>
            <person name="Amaro F."/>
            <person name="Zusman T."/>
            <person name="Lifshitz Z."/>
            <person name="Cohen O."/>
            <person name="Gilbert J.A."/>
            <person name="Pupko T."/>
            <person name="Shuman H.A."/>
            <person name="Segal G."/>
        </authorList>
    </citation>
    <scope>NUCLEOTIDE SEQUENCE [LARGE SCALE GENOMIC DNA]</scope>
    <source>
        <strain evidence="1 2">ATCC 700990</strain>
    </source>
</reference>
<dbReference type="OrthoDB" id="9957523at2"/>
<dbReference type="RefSeq" id="WP_058496519.1">
    <property type="nucleotide sequence ID" value="NZ_CAAAIU010000001.1"/>
</dbReference>
<dbReference type="AlphaFoldDB" id="A0A0W0SR88"/>
<proteinExistence type="predicted"/>
<sequence length="229" mass="26188">MYLTYLAQLEKKINETRILCKSANFTAANIHLQDIFKLLKRSSFYRTESSVYGAEEGFNAQLHATLLSYYGLINTVYMADAYQLMEDCNECILKGDLTKATLIHRVALKKLETLDQLYGNALQNGIHKTDAYIDMPREFSYLYRYLKQVEHNYTETIANRLFRTLNNYPMQVHINVESQISVGKNRHSQFGCVGGNRPAEAALKPAPEYSDEDISTAIDASQRSLFNIT</sequence>
<accession>A0A0W0SR88</accession>
<evidence type="ECO:0000313" key="2">
    <source>
        <dbReference type="Proteomes" id="UP000054736"/>
    </source>
</evidence>
<gene>
    <name evidence="1" type="ORF">Ldro_2252</name>
</gene>
<comment type="caution">
    <text evidence="1">The sequence shown here is derived from an EMBL/GenBank/DDBJ whole genome shotgun (WGS) entry which is preliminary data.</text>
</comment>
<dbReference type="PATRIC" id="fig|1212489.4.peg.2377"/>
<evidence type="ECO:0000313" key="1">
    <source>
        <dbReference type="EMBL" id="KTC85927.1"/>
    </source>
</evidence>
<organism evidence="1 2">
    <name type="scientific">Legionella drozanskii LLAP-1</name>
    <dbReference type="NCBI Taxonomy" id="1212489"/>
    <lineage>
        <taxon>Bacteria</taxon>
        <taxon>Pseudomonadati</taxon>
        <taxon>Pseudomonadota</taxon>
        <taxon>Gammaproteobacteria</taxon>
        <taxon>Legionellales</taxon>
        <taxon>Legionellaceae</taxon>
        <taxon>Legionella</taxon>
    </lineage>
</organism>
<keyword evidence="2" id="KW-1185">Reference proteome</keyword>